<feature type="region of interest" description="Disordered" evidence="1">
    <location>
        <begin position="189"/>
        <end position="317"/>
    </location>
</feature>
<feature type="compositionally biased region" description="Low complexity" evidence="1">
    <location>
        <begin position="156"/>
        <end position="169"/>
    </location>
</feature>
<evidence type="ECO:0000313" key="2">
    <source>
        <dbReference type="EMBL" id="KAK9861446.1"/>
    </source>
</evidence>
<feature type="compositionally biased region" description="Basic and acidic residues" evidence="1">
    <location>
        <begin position="251"/>
        <end position="265"/>
    </location>
</feature>
<reference evidence="2 3" key="1">
    <citation type="journal article" date="2024" name="Nat. Commun.">
        <title>Phylogenomics reveals the evolutionary origins of lichenization in chlorophyte algae.</title>
        <authorList>
            <person name="Puginier C."/>
            <person name="Libourel C."/>
            <person name="Otte J."/>
            <person name="Skaloud P."/>
            <person name="Haon M."/>
            <person name="Grisel S."/>
            <person name="Petersen M."/>
            <person name="Berrin J.G."/>
            <person name="Delaux P.M."/>
            <person name="Dal Grande F."/>
            <person name="Keller J."/>
        </authorList>
    </citation>
    <scope>NUCLEOTIDE SEQUENCE [LARGE SCALE GENOMIC DNA]</scope>
    <source>
        <strain evidence="2 3">SAG 2523</strain>
    </source>
</reference>
<dbReference type="EMBL" id="JALJOV010000759">
    <property type="protein sequence ID" value="KAK9861446.1"/>
    <property type="molecule type" value="Genomic_DNA"/>
</dbReference>
<feature type="compositionally biased region" description="Polar residues" evidence="1">
    <location>
        <begin position="226"/>
        <end position="238"/>
    </location>
</feature>
<name>A0AAW1SVM9_9CHLO</name>
<gene>
    <name evidence="2" type="ORF">WJX84_011996</name>
</gene>
<sequence>MALASTKHDWLMHDVSQYLLLVIAWHPSACAPIDAALLPEIRCPINPPDSKRRLSWTPEVRWGRLSQAAVAQAGSLEGPPATHFPEEPTAVGAHPISTPVAALPPTHLEEGHGEDAAGKQAHPVSPFVGITIHPTLAPSLGPSPLAHRYSVGCDDSPVASPVPAESASSMGDSMLLSPSLMGTQQAESGFTVGNASPSHPPTAGSPHFGRGTASTVEGPAIARSGSKLSEASTGNSSRMRALPPEASMSQSRRDPSRRASIEVSRRPTAGGPASPTLGLSPGGNQREGPVPEPNEGPAGAAGKPKKSGWRGFGNARK</sequence>
<dbReference type="Proteomes" id="UP001485043">
    <property type="component" value="Unassembled WGS sequence"/>
</dbReference>
<accession>A0AAW1SVM9</accession>
<evidence type="ECO:0000256" key="1">
    <source>
        <dbReference type="SAM" id="MobiDB-lite"/>
    </source>
</evidence>
<feature type="compositionally biased region" description="Basic and acidic residues" evidence="1">
    <location>
        <begin position="107"/>
        <end position="117"/>
    </location>
</feature>
<comment type="caution">
    <text evidence="2">The sequence shown here is derived from an EMBL/GenBank/DDBJ whole genome shotgun (WGS) entry which is preliminary data.</text>
</comment>
<organism evidence="2 3">
    <name type="scientific">Apatococcus fuscideae</name>
    <dbReference type="NCBI Taxonomy" id="2026836"/>
    <lineage>
        <taxon>Eukaryota</taxon>
        <taxon>Viridiplantae</taxon>
        <taxon>Chlorophyta</taxon>
        <taxon>core chlorophytes</taxon>
        <taxon>Trebouxiophyceae</taxon>
        <taxon>Chlorellales</taxon>
        <taxon>Chlorellaceae</taxon>
        <taxon>Apatococcus</taxon>
    </lineage>
</organism>
<protein>
    <submittedName>
        <fullName evidence="2">Uncharacterized protein</fullName>
    </submittedName>
</protein>
<keyword evidence="3" id="KW-1185">Reference proteome</keyword>
<feature type="region of interest" description="Disordered" evidence="1">
    <location>
        <begin position="71"/>
        <end position="121"/>
    </location>
</feature>
<feature type="region of interest" description="Disordered" evidence="1">
    <location>
        <begin position="156"/>
        <end position="177"/>
    </location>
</feature>
<evidence type="ECO:0000313" key="3">
    <source>
        <dbReference type="Proteomes" id="UP001485043"/>
    </source>
</evidence>
<dbReference type="AlphaFoldDB" id="A0AAW1SVM9"/>
<proteinExistence type="predicted"/>